<evidence type="ECO:0000256" key="1">
    <source>
        <dbReference type="ARBA" id="ARBA00023012"/>
    </source>
</evidence>
<dbReference type="EMBL" id="CP041614">
    <property type="protein sequence ID" value="QDO83203.1"/>
    <property type="molecule type" value="Genomic_DNA"/>
</dbReference>
<keyword evidence="4" id="KW-1185">Reference proteome</keyword>
<dbReference type="InterPro" id="IPR036641">
    <property type="entry name" value="HPT_dom_sf"/>
</dbReference>
<name>A0ABX5WZP2_9GAMM</name>
<evidence type="ECO:0000313" key="3">
    <source>
        <dbReference type="EMBL" id="QDO83203.1"/>
    </source>
</evidence>
<keyword evidence="1" id="KW-0902">Two-component regulatory system</keyword>
<dbReference type="SUPFAM" id="SSF47226">
    <property type="entry name" value="Histidine-containing phosphotransfer domain, HPT domain"/>
    <property type="match status" value="1"/>
</dbReference>
<organism evidence="3 4">
    <name type="scientific">Shewanella psychropiezotolerans</name>
    <dbReference type="NCBI Taxonomy" id="2593655"/>
    <lineage>
        <taxon>Bacteria</taxon>
        <taxon>Pseudomonadati</taxon>
        <taxon>Pseudomonadota</taxon>
        <taxon>Gammaproteobacteria</taxon>
        <taxon>Alteromonadales</taxon>
        <taxon>Shewanellaceae</taxon>
        <taxon>Shewanella</taxon>
    </lineage>
</organism>
<gene>
    <name evidence="3" type="ORF">FM037_08145</name>
</gene>
<evidence type="ECO:0000259" key="2">
    <source>
        <dbReference type="Pfam" id="PF01627"/>
    </source>
</evidence>
<dbReference type="Proteomes" id="UP000315947">
    <property type="component" value="Chromosome"/>
</dbReference>
<dbReference type="RefSeq" id="WP_144045584.1">
    <property type="nucleotide sequence ID" value="NZ_CP041614.1"/>
</dbReference>
<reference evidence="3 4" key="1">
    <citation type="submission" date="2019-07" db="EMBL/GenBank/DDBJ databases">
        <title>Shewanella sp. YLB-06 whole genomic sequence.</title>
        <authorList>
            <person name="Yu L."/>
        </authorList>
    </citation>
    <scope>NUCLEOTIDE SEQUENCE [LARGE SCALE GENOMIC DNA]</scope>
    <source>
        <strain evidence="3 4">YLB-06</strain>
    </source>
</reference>
<evidence type="ECO:0000313" key="4">
    <source>
        <dbReference type="Proteomes" id="UP000315947"/>
    </source>
</evidence>
<proteinExistence type="predicted"/>
<protein>
    <recommendedName>
        <fullName evidence="2">HPt domain-containing protein</fullName>
    </recommendedName>
</protein>
<dbReference type="InterPro" id="IPR008207">
    <property type="entry name" value="Sig_transdc_His_kin_Hpt_dom"/>
</dbReference>
<dbReference type="Gene3D" id="1.20.120.160">
    <property type="entry name" value="HPT domain"/>
    <property type="match status" value="1"/>
</dbReference>
<feature type="domain" description="HPt" evidence="2">
    <location>
        <begin position="32"/>
        <end position="96"/>
    </location>
</feature>
<accession>A0ABX5WZP2</accession>
<dbReference type="Pfam" id="PF01627">
    <property type="entry name" value="Hpt"/>
    <property type="match status" value="1"/>
</dbReference>
<sequence length="129" mass="14721">MQTTEKSKLPDGLARFWNDVCDQDIKFALEICTQYEDYIAAQLDQLEALVNNATNTKLNQQNIQLTEEILHKLTGSLALLGFDPQSHYLHELELKFSSKTTFLDQATFDNIQSQVRGVSTLIRQCCHLT</sequence>